<evidence type="ECO:0000259" key="1">
    <source>
        <dbReference type="Pfam" id="PF12146"/>
    </source>
</evidence>
<dbReference type="SUPFAM" id="SSF53474">
    <property type="entry name" value="alpha/beta-Hydrolases"/>
    <property type="match status" value="1"/>
</dbReference>
<comment type="caution">
    <text evidence="2">The sequence shown here is derived from an EMBL/GenBank/DDBJ whole genome shotgun (WGS) entry which is preliminary data.</text>
</comment>
<proteinExistence type="predicted"/>
<dbReference type="Proteomes" id="UP000462760">
    <property type="component" value="Unassembled WGS sequence"/>
</dbReference>
<dbReference type="Gene3D" id="3.40.50.1820">
    <property type="entry name" value="alpha/beta hydrolase"/>
    <property type="match status" value="1"/>
</dbReference>
<dbReference type="InterPro" id="IPR022742">
    <property type="entry name" value="Hydrolase_4"/>
</dbReference>
<reference evidence="2 3" key="1">
    <citation type="submission" date="2019-08" db="EMBL/GenBank/DDBJ databases">
        <title>In-depth cultivation of the pig gut microbiome towards novel bacterial diversity and tailored functional studies.</title>
        <authorList>
            <person name="Wylensek D."/>
            <person name="Hitch T.C.A."/>
            <person name="Clavel T."/>
        </authorList>
    </citation>
    <scope>NUCLEOTIDE SEQUENCE [LARGE SCALE GENOMIC DNA]</scope>
    <source>
        <strain evidence="2 3">Med78-601-WT-4W-RMD-3</strain>
    </source>
</reference>
<evidence type="ECO:0000313" key="2">
    <source>
        <dbReference type="EMBL" id="MSS42233.1"/>
    </source>
</evidence>
<dbReference type="Pfam" id="PF12146">
    <property type="entry name" value="Hydrolase_4"/>
    <property type="match status" value="1"/>
</dbReference>
<dbReference type="InterPro" id="IPR051044">
    <property type="entry name" value="MAG_DAG_Lipase"/>
</dbReference>
<dbReference type="AlphaFoldDB" id="A0A844FE19"/>
<dbReference type="RefSeq" id="WP_154481527.1">
    <property type="nucleotide sequence ID" value="NZ_VULR01000001.1"/>
</dbReference>
<accession>A0A844FE19</accession>
<sequence length="316" mass="36266">MKSEKFTFKSLDNIEVFYKKWIPDDEKDIRACVQISHGMAEHIERYNAFAKYLVNNGVVVYGNDHRGHGKTAGNIENLGYFADENGWEKVVNDMYSLTEIIKDEYADIPIFIFGHSMGSFLTRRYIQLYGDKIEGVILSGTGGDPGIAGSIGIRIAKREIRKNGSRAQSPKLNKLSFGNFNKQFEPVRTEFDWLTRDEKEVDKYIEDPYCGGIFTCGFFYDMLSGLKELNKKENIEKIPKGLPIFLVSGDKDPVGNNTKGVLQAYNSYKNAEIVDVNYKFYTNARHEILNELNKKEVYKDIISWVEKHIKYSKSYS</sequence>
<gene>
    <name evidence="2" type="ORF">FYJ27_00580</name>
</gene>
<name>A0A844FE19_9FIRM</name>
<feature type="domain" description="Serine aminopeptidase S33" evidence="1">
    <location>
        <begin position="28"/>
        <end position="292"/>
    </location>
</feature>
<protein>
    <submittedName>
        <fullName evidence="2">Lysophospholipase</fullName>
    </submittedName>
</protein>
<dbReference type="InterPro" id="IPR029058">
    <property type="entry name" value="AB_hydrolase_fold"/>
</dbReference>
<dbReference type="EMBL" id="VULR01000001">
    <property type="protein sequence ID" value="MSS42233.1"/>
    <property type="molecule type" value="Genomic_DNA"/>
</dbReference>
<dbReference type="PANTHER" id="PTHR11614">
    <property type="entry name" value="PHOSPHOLIPASE-RELATED"/>
    <property type="match status" value="1"/>
</dbReference>
<organism evidence="2 3">
    <name type="scientific">Anaerosalibacter bizertensis</name>
    <dbReference type="NCBI Taxonomy" id="932217"/>
    <lineage>
        <taxon>Bacteria</taxon>
        <taxon>Bacillati</taxon>
        <taxon>Bacillota</taxon>
        <taxon>Tissierellia</taxon>
        <taxon>Tissierellales</taxon>
        <taxon>Sporanaerobacteraceae</taxon>
        <taxon>Anaerosalibacter</taxon>
    </lineage>
</organism>
<dbReference type="OrthoDB" id="9806902at2"/>
<evidence type="ECO:0000313" key="3">
    <source>
        <dbReference type="Proteomes" id="UP000462760"/>
    </source>
</evidence>